<name>A0A150WGF9_BDEBC</name>
<dbReference type="SUPFAM" id="SSF141523">
    <property type="entry name" value="L,D-transpeptidase catalytic domain-like"/>
    <property type="match status" value="1"/>
</dbReference>
<keyword evidence="5 7" id="KW-0573">Peptidoglycan synthesis</keyword>
<organism evidence="10 11">
    <name type="scientific">Bdellovibrio bacteriovorus</name>
    <dbReference type="NCBI Taxonomy" id="959"/>
    <lineage>
        <taxon>Bacteria</taxon>
        <taxon>Pseudomonadati</taxon>
        <taxon>Bdellovibrionota</taxon>
        <taxon>Bdellovibrionia</taxon>
        <taxon>Bdellovibrionales</taxon>
        <taxon>Pseudobdellovibrionaceae</taxon>
        <taxon>Bdellovibrio</taxon>
    </lineage>
</organism>
<proteinExistence type="inferred from homology"/>
<evidence type="ECO:0000256" key="7">
    <source>
        <dbReference type="PROSITE-ProRule" id="PRU01373"/>
    </source>
</evidence>
<comment type="caution">
    <text evidence="10">The sequence shown here is derived from an EMBL/GenBank/DDBJ whole genome shotgun (WGS) entry which is preliminary data.</text>
</comment>
<dbReference type="GO" id="GO:0005576">
    <property type="term" value="C:extracellular region"/>
    <property type="evidence" value="ECO:0007669"/>
    <property type="project" value="TreeGrafter"/>
</dbReference>
<evidence type="ECO:0000256" key="6">
    <source>
        <dbReference type="ARBA" id="ARBA00023316"/>
    </source>
</evidence>
<comment type="pathway">
    <text evidence="1 7">Cell wall biogenesis; peptidoglycan biosynthesis.</text>
</comment>
<protein>
    <recommendedName>
        <fullName evidence="9">L,D-TPase catalytic domain-containing protein</fullName>
    </recommendedName>
</protein>
<dbReference type="GO" id="GO:0071972">
    <property type="term" value="F:peptidoglycan L,D-transpeptidase activity"/>
    <property type="evidence" value="ECO:0007669"/>
    <property type="project" value="TreeGrafter"/>
</dbReference>
<dbReference type="GO" id="GO:0008360">
    <property type="term" value="P:regulation of cell shape"/>
    <property type="evidence" value="ECO:0007669"/>
    <property type="project" value="UniProtKB-UniRule"/>
</dbReference>
<keyword evidence="8" id="KW-0732">Signal</keyword>
<evidence type="ECO:0000256" key="4">
    <source>
        <dbReference type="ARBA" id="ARBA00022960"/>
    </source>
</evidence>
<dbReference type="GO" id="GO:0016740">
    <property type="term" value="F:transferase activity"/>
    <property type="evidence" value="ECO:0007669"/>
    <property type="project" value="UniProtKB-KW"/>
</dbReference>
<evidence type="ECO:0000256" key="8">
    <source>
        <dbReference type="SAM" id="SignalP"/>
    </source>
</evidence>
<gene>
    <name evidence="10" type="ORF">AZI85_07995</name>
</gene>
<dbReference type="CDD" id="cd16913">
    <property type="entry name" value="YkuD_like"/>
    <property type="match status" value="1"/>
</dbReference>
<evidence type="ECO:0000256" key="1">
    <source>
        <dbReference type="ARBA" id="ARBA00004752"/>
    </source>
</evidence>
<dbReference type="GO" id="GO:0018104">
    <property type="term" value="P:peptidoglycan-protein cross-linking"/>
    <property type="evidence" value="ECO:0007669"/>
    <property type="project" value="TreeGrafter"/>
</dbReference>
<dbReference type="Gene3D" id="2.40.440.10">
    <property type="entry name" value="L,D-transpeptidase catalytic domain-like"/>
    <property type="match status" value="1"/>
</dbReference>
<dbReference type="PANTHER" id="PTHR30582:SF2">
    <property type="entry name" value="L,D-TRANSPEPTIDASE YCIB-RELATED"/>
    <property type="match status" value="1"/>
</dbReference>
<dbReference type="GO" id="GO:0071555">
    <property type="term" value="P:cell wall organization"/>
    <property type="evidence" value="ECO:0007669"/>
    <property type="project" value="UniProtKB-UniRule"/>
</dbReference>
<dbReference type="Pfam" id="PF03734">
    <property type="entry name" value="YkuD"/>
    <property type="match status" value="1"/>
</dbReference>
<feature type="domain" description="L,D-TPase catalytic" evidence="9">
    <location>
        <begin position="84"/>
        <end position="219"/>
    </location>
</feature>
<dbReference type="InterPro" id="IPR038063">
    <property type="entry name" value="Transpep_catalytic_dom"/>
</dbReference>
<dbReference type="PANTHER" id="PTHR30582">
    <property type="entry name" value="L,D-TRANSPEPTIDASE"/>
    <property type="match status" value="1"/>
</dbReference>
<accession>A0A150WGF9</accession>
<dbReference type="PROSITE" id="PS52029">
    <property type="entry name" value="LD_TPASE"/>
    <property type="match status" value="1"/>
</dbReference>
<dbReference type="RefSeq" id="WP_063244239.1">
    <property type="nucleotide sequence ID" value="NZ_LUKF01000016.1"/>
</dbReference>
<reference evidence="10 11" key="1">
    <citation type="submission" date="2016-03" db="EMBL/GenBank/DDBJ databases">
        <authorList>
            <person name="Ploux O."/>
        </authorList>
    </citation>
    <scope>NUCLEOTIDE SEQUENCE [LARGE SCALE GENOMIC DNA]</scope>
    <source>
        <strain evidence="10 11">BER2</strain>
    </source>
</reference>
<dbReference type="Proteomes" id="UP000075391">
    <property type="component" value="Unassembled WGS sequence"/>
</dbReference>
<dbReference type="InterPro" id="IPR005490">
    <property type="entry name" value="LD_TPept_cat_dom"/>
</dbReference>
<dbReference type="EMBL" id="LUKF01000016">
    <property type="protein sequence ID" value="KYG62129.1"/>
    <property type="molecule type" value="Genomic_DNA"/>
</dbReference>
<comment type="similarity">
    <text evidence="2">Belongs to the YkuD family.</text>
</comment>
<sequence>MNVMKYGAIVMTLVVSQTASASFWGKVKNTFNDCKYNEQEYAATLAFEKQTTEKLPEHFKGRFSESDFDTKPWMRGFRYVIVVNKASRGYEAQTMKVYENGYLIHKTKVSTGREGFELRRKNKVCTGAPPKSYWSQTPTGYYTPKYLSEDHKSSSWDSDMPYAIFFDIENGLALHQVYRGYVDMLGSRASGGCIRQDKETAENLFFRVKETERSVVPAVNLDGTPVLDENGNVKYISQQEIVHSRTGQLMKFNTFSALIIVEDVN</sequence>
<dbReference type="OrthoDB" id="5289894at2"/>
<keyword evidence="3" id="KW-0808">Transferase</keyword>
<evidence type="ECO:0000256" key="5">
    <source>
        <dbReference type="ARBA" id="ARBA00022984"/>
    </source>
</evidence>
<feature type="signal peptide" evidence="8">
    <location>
        <begin position="1"/>
        <end position="21"/>
    </location>
</feature>
<evidence type="ECO:0000313" key="11">
    <source>
        <dbReference type="Proteomes" id="UP000075391"/>
    </source>
</evidence>
<feature type="active site" description="Proton donor/acceptor" evidence="7">
    <location>
        <position position="175"/>
    </location>
</feature>
<evidence type="ECO:0000256" key="2">
    <source>
        <dbReference type="ARBA" id="ARBA00005992"/>
    </source>
</evidence>
<evidence type="ECO:0000256" key="3">
    <source>
        <dbReference type="ARBA" id="ARBA00022679"/>
    </source>
</evidence>
<keyword evidence="4 7" id="KW-0133">Cell shape</keyword>
<dbReference type="InterPro" id="IPR050979">
    <property type="entry name" value="LD-transpeptidase"/>
</dbReference>
<feature type="active site" description="Nucleophile" evidence="7">
    <location>
        <position position="193"/>
    </location>
</feature>
<evidence type="ECO:0000313" key="10">
    <source>
        <dbReference type="EMBL" id="KYG62129.1"/>
    </source>
</evidence>
<evidence type="ECO:0000259" key="9">
    <source>
        <dbReference type="PROSITE" id="PS52029"/>
    </source>
</evidence>
<keyword evidence="6 7" id="KW-0961">Cell wall biogenesis/degradation</keyword>
<feature type="chain" id="PRO_5007572794" description="L,D-TPase catalytic domain-containing protein" evidence="8">
    <location>
        <begin position="22"/>
        <end position="265"/>
    </location>
</feature>
<dbReference type="AlphaFoldDB" id="A0A150WGF9"/>
<dbReference type="UniPathway" id="UPA00219"/>